<dbReference type="PANTHER" id="PTHR46233">
    <property type="entry name" value="HYDROXYACYLGLUTATHIONE HYDROLASE GLOC"/>
    <property type="match status" value="1"/>
</dbReference>
<proteinExistence type="predicted"/>
<dbReference type="GO" id="GO:0046872">
    <property type="term" value="F:metal ion binding"/>
    <property type="evidence" value="ECO:0007669"/>
    <property type="project" value="UniProtKB-KW"/>
</dbReference>
<evidence type="ECO:0000256" key="4">
    <source>
        <dbReference type="ARBA" id="ARBA00022833"/>
    </source>
</evidence>
<feature type="domain" description="Metallo-beta-lactamase" evidence="5">
    <location>
        <begin position="15"/>
        <end position="175"/>
    </location>
</feature>
<comment type="cofactor">
    <cofactor evidence="1">
        <name>Zn(2+)</name>
        <dbReference type="ChEBI" id="CHEBI:29105"/>
    </cofactor>
</comment>
<dbReference type="SUPFAM" id="SSF56281">
    <property type="entry name" value="Metallo-hydrolase/oxidoreductase"/>
    <property type="match status" value="1"/>
</dbReference>
<dbReference type="SMART" id="SM00849">
    <property type="entry name" value="Lactamase_B"/>
    <property type="match status" value="1"/>
</dbReference>
<evidence type="ECO:0000256" key="3">
    <source>
        <dbReference type="ARBA" id="ARBA00022801"/>
    </source>
</evidence>
<protein>
    <recommendedName>
        <fullName evidence="5">Metallo-beta-lactamase domain-containing protein</fullName>
    </recommendedName>
</protein>
<sequence length="188" mass="21747">MTIILNRLKVSGRFRTNCYLFGDESTKEVGIIDPGIDSNDVKSVINREGYKPVYLIGTHAHHDHIQCAIDIMDYFTIPLLIMNFGRRKVENIHFIKENDVIEIGAERLHVIETPGHTRNDIMLIDYKNMLIFTGDTLLRGRIPRQLTNYNNLMASIRKILYYPNISDEFKIYPGHGGHSTIGIERLRY</sequence>
<accession>A0A0F9SRK0</accession>
<dbReference type="EMBL" id="LAZR01001752">
    <property type="protein sequence ID" value="KKN39636.1"/>
    <property type="molecule type" value="Genomic_DNA"/>
</dbReference>
<organism evidence="6">
    <name type="scientific">marine sediment metagenome</name>
    <dbReference type="NCBI Taxonomy" id="412755"/>
    <lineage>
        <taxon>unclassified sequences</taxon>
        <taxon>metagenomes</taxon>
        <taxon>ecological metagenomes</taxon>
    </lineage>
</organism>
<gene>
    <name evidence="6" type="ORF">LCGC14_0741410</name>
</gene>
<dbReference type="InterPro" id="IPR001279">
    <property type="entry name" value="Metallo-B-lactamas"/>
</dbReference>
<keyword evidence="4" id="KW-0862">Zinc</keyword>
<evidence type="ECO:0000259" key="5">
    <source>
        <dbReference type="SMART" id="SM00849"/>
    </source>
</evidence>
<dbReference type="InterPro" id="IPR036866">
    <property type="entry name" value="RibonucZ/Hydroxyglut_hydro"/>
</dbReference>
<name>A0A0F9SRK0_9ZZZZ</name>
<keyword evidence="3" id="KW-0378">Hydrolase</keyword>
<dbReference type="InterPro" id="IPR051453">
    <property type="entry name" value="MBL_Glyoxalase_II"/>
</dbReference>
<reference evidence="6" key="1">
    <citation type="journal article" date="2015" name="Nature">
        <title>Complex archaea that bridge the gap between prokaryotes and eukaryotes.</title>
        <authorList>
            <person name="Spang A."/>
            <person name="Saw J.H."/>
            <person name="Jorgensen S.L."/>
            <person name="Zaremba-Niedzwiedzka K."/>
            <person name="Martijn J."/>
            <person name="Lind A.E."/>
            <person name="van Eijk R."/>
            <person name="Schleper C."/>
            <person name="Guy L."/>
            <person name="Ettema T.J."/>
        </authorList>
    </citation>
    <scope>NUCLEOTIDE SEQUENCE</scope>
</reference>
<evidence type="ECO:0000256" key="1">
    <source>
        <dbReference type="ARBA" id="ARBA00001947"/>
    </source>
</evidence>
<dbReference type="PANTHER" id="PTHR46233:SF3">
    <property type="entry name" value="HYDROXYACYLGLUTATHIONE HYDROLASE GLOC"/>
    <property type="match status" value="1"/>
</dbReference>
<dbReference type="CDD" id="cd06262">
    <property type="entry name" value="metallo-hydrolase-like_MBL-fold"/>
    <property type="match status" value="1"/>
</dbReference>
<dbReference type="Pfam" id="PF00753">
    <property type="entry name" value="Lactamase_B"/>
    <property type="match status" value="1"/>
</dbReference>
<dbReference type="Gene3D" id="3.60.15.10">
    <property type="entry name" value="Ribonuclease Z/Hydroxyacylglutathione hydrolase-like"/>
    <property type="match status" value="1"/>
</dbReference>
<evidence type="ECO:0000313" key="6">
    <source>
        <dbReference type="EMBL" id="KKN39636.1"/>
    </source>
</evidence>
<dbReference type="AlphaFoldDB" id="A0A0F9SRK0"/>
<keyword evidence="2" id="KW-0479">Metal-binding</keyword>
<comment type="caution">
    <text evidence="6">The sequence shown here is derived from an EMBL/GenBank/DDBJ whole genome shotgun (WGS) entry which is preliminary data.</text>
</comment>
<dbReference type="GO" id="GO:0016787">
    <property type="term" value="F:hydrolase activity"/>
    <property type="evidence" value="ECO:0007669"/>
    <property type="project" value="UniProtKB-KW"/>
</dbReference>
<evidence type="ECO:0000256" key="2">
    <source>
        <dbReference type="ARBA" id="ARBA00022723"/>
    </source>
</evidence>